<evidence type="ECO:0000256" key="1">
    <source>
        <dbReference type="SAM" id="Phobius"/>
    </source>
</evidence>
<gene>
    <name evidence="2" type="ORF">SDC9_196459</name>
</gene>
<sequence length="32" mass="3569">MFVILAFVLVGFALCRAMIVSVVALFFLHALR</sequence>
<dbReference type="EMBL" id="VSSQ01111538">
    <property type="protein sequence ID" value="MPN48847.1"/>
    <property type="molecule type" value="Genomic_DNA"/>
</dbReference>
<keyword evidence="1" id="KW-0812">Transmembrane</keyword>
<keyword evidence="1" id="KW-1133">Transmembrane helix</keyword>
<dbReference type="AlphaFoldDB" id="A0A645IC79"/>
<feature type="transmembrane region" description="Helical" evidence="1">
    <location>
        <begin position="6"/>
        <end position="28"/>
    </location>
</feature>
<organism evidence="2">
    <name type="scientific">bioreactor metagenome</name>
    <dbReference type="NCBI Taxonomy" id="1076179"/>
    <lineage>
        <taxon>unclassified sequences</taxon>
        <taxon>metagenomes</taxon>
        <taxon>ecological metagenomes</taxon>
    </lineage>
</organism>
<proteinExistence type="predicted"/>
<evidence type="ECO:0000313" key="2">
    <source>
        <dbReference type="EMBL" id="MPN48847.1"/>
    </source>
</evidence>
<reference evidence="2" key="1">
    <citation type="submission" date="2019-08" db="EMBL/GenBank/DDBJ databases">
        <authorList>
            <person name="Kucharzyk K."/>
            <person name="Murdoch R.W."/>
            <person name="Higgins S."/>
            <person name="Loffler F."/>
        </authorList>
    </citation>
    <scope>NUCLEOTIDE SEQUENCE</scope>
</reference>
<comment type="caution">
    <text evidence="2">The sequence shown here is derived from an EMBL/GenBank/DDBJ whole genome shotgun (WGS) entry which is preliminary data.</text>
</comment>
<protein>
    <submittedName>
        <fullName evidence="2">Uncharacterized protein</fullName>
    </submittedName>
</protein>
<keyword evidence="1" id="KW-0472">Membrane</keyword>
<name>A0A645IC79_9ZZZZ</name>
<accession>A0A645IC79</accession>